<evidence type="ECO:0000256" key="2">
    <source>
        <dbReference type="ARBA" id="ARBA00004818"/>
    </source>
</evidence>
<dbReference type="SFLD" id="SFLDS00003">
    <property type="entry name" value="Haloacid_Dehalogenase"/>
    <property type="match status" value="1"/>
</dbReference>
<dbReference type="Gene3D" id="3.40.50.1000">
    <property type="entry name" value="HAD superfamily/HAD-like"/>
    <property type="match status" value="1"/>
</dbReference>
<dbReference type="PANTHER" id="PTHR43434">
    <property type="entry name" value="PHOSPHOGLYCOLATE PHOSPHATASE"/>
    <property type="match status" value="1"/>
</dbReference>
<comment type="similarity">
    <text evidence="3">Belongs to the HAD-like hydrolase superfamily. CbbY/CbbZ/Gph/YieH family.</text>
</comment>
<dbReference type="InterPro" id="IPR041492">
    <property type="entry name" value="HAD_2"/>
</dbReference>
<dbReference type="RefSeq" id="WP_379879169.1">
    <property type="nucleotide sequence ID" value="NZ_JBHUIP010000022.1"/>
</dbReference>
<dbReference type="InterPro" id="IPR023214">
    <property type="entry name" value="HAD_sf"/>
</dbReference>
<dbReference type="InterPro" id="IPR023198">
    <property type="entry name" value="PGP-like_dom2"/>
</dbReference>
<dbReference type="PANTHER" id="PTHR43434:SF1">
    <property type="entry name" value="PHOSPHOGLYCOLATE PHOSPHATASE"/>
    <property type="match status" value="1"/>
</dbReference>
<dbReference type="SFLD" id="SFLDG01129">
    <property type="entry name" value="C1.5:_HAD__Beta-PGM__Phosphata"/>
    <property type="match status" value="1"/>
</dbReference>
<proteinExistence type="inferred from homology"/>
<dbReference type="SUPFAM" id="SSF56784">
    <property type="entry name" value="HAD-like"/>
    <property type="match status" value="1"/>
</dbReference>
<evidence type="ECO:0000256" key="1">
    <source>
        <dbReference type="ARBA" id="ARBA00000830"/>
    </source>
</evidence>
<protein>
    <recommendedName>
        <fullName evidence="4">phosphoglycolate phosphatase</fullName>
        <ecNumber evidence="4">3.1.3.18</ecNumber>
    </recommendedName>
</protein>
<evidence type="ECO:0000256" key="3">
    <source>
        <dbReference type="ARBA" id="ARBA00006171"/>
    </source>
</evidence>
<name>A0ABW5DYK5_9PROT</name>
<organism evidence="5 6">
    <name type="scientific">Lacibacterium aquatile</name>
    <dbReference type="NCBI Taxonomy" id="1168082"/>
    <lineage>
        <taxon>Bacteria</taxon>
        <taxon>Pseudomonadati</taxon>
        <taxon>Pseudomonadota</taxon>
        <taxon>Alphaproteobacteria</taxon>
        <taxon>Rhodospirillales</taxon>
        <taxon>Rhodospirillaceae</taxon>
    </lineage>
</organism>
<comment type="pathway">
    <text evidence="2">Organic acid metabolism; glycolate biosynthesis; glycolate from 2-phosphoglycolate: step 1/1.</text>
</comment>
<dbReference type="NCBIfam" id="TIGR01549">
    <property type="entry name" value="HAD-SF-IA-v1"/>
    <property type="match status" value="1"/>
</dbReference>
<gene>
    <name evidence="5" type="ORF">ACFSM5_22160</name>
</gene>
<accession>A0ABW5DYK5</accession>
<dbReference type="EC" id="3.1.3.18" evidence="4"/>
<evidence type="ECO:0000313" key="6">
    <source>
        <dbReference type="Proteomes" id="UP001597295"/>
    </source>
</evidence>
<comment type="catalytic activity">
    <reaction evidence="1">
        <text>2-phosphoglycolate + H2O = glycolate + phosphate</text>
        <dbReference type="Rhea" id="RHEA:14369"/>
        <dbReference type="ChEBI" id="CHEBI:15377"/>
        <dbReference type="ChEBI" id="CHEBI:29805"/>
        <dbReference type="ChEBI" id="CHEBI:43474"/>
        <dbReference type="ChEBI" id="CHEBI:58033"/>
        <dbReference type="EC" id="3.1.3.18"/>
    </reaction>
</comment>
<dbReference type="InterPro" id="IPR006439">
    <property type="entry name" value="HAD-SF_hydro_IA"/>
</dbReference>
<dbReference type="Pfam" id="PF13419">
    <property type="entry name" value="HAD_2"/>
    <property type="match status" value="1"/>
</dbReference>
<dbReference type="PRINTS" id="PR00413">
    <property type="entry name" value="HADHALOGNASE"/>
</dbReference>
<dbReference type="InterPro" id="IPR050155">
    <property type="entry name" value="HAD-like_hydrolase_sf"/>
</dbReference>
<evidence type="ECO:0000313" key="5">
    <source>
        <dbReference type="EMBL" id="MFD2265620.1"/>
    </source>
</evidence>
<dbReference type="Gene3D" id="1.10.150.240">
    <property type="entry name" value="Putative phosphatase, domain 2"/>
    <property type="match status" value="1"/>
</dbReference>
<dbReference type="GO" id="GO:0016787">
    <property type="term" value="F:hydrolase activity"/>
    <property type="evidence" value="ECO:0007669"/>
    <property type="project" value="UniProtKB-KW"/>
</dbReference>
<comment type="caution">
    <text evidence="5">The sequence shown here is derived from an EMBL/GenBank/DDBJ whole genome shotgun (WGS) entry which is preliminary data.</text>
</comment>
<keyword evidence="5" id="KW-0378">Hydrolase</keyword>
<evidence type="ECO:0000256" key="4">
    <source>
        <dbReference type="ARBA" id="ARBA00013078"/>
    </source>
</evidence>
<sequence length="210" mass="22132">MGTIVFDLDGTLVDALPDFTDAMNRLMAAMALTPVTGPEIAGYLGDGPRVLVERVLTARGKPMDESAHAAFLTDYTAHAAEGSLLFPNVTETLEELAKRGWRLAVCTNKPAAATEILLLALDIRRFFATVSAGDSHPFKKPDPRHLLAALAGETGRSIMVGDHRNDVQAALGAGVPCIFAGWGYGKPEMAAGATAVAGRFADVVELAETL</sequence>
<dbReference type="InterPro" id="IPR036412">
    <property type="entry name" value="HAD-like_sf"/>
</dbReference>
<dbReference type="EMBL" id="JBHUIP010000022">
    <property type="protein sequence ID" value="MFD2265620.1"/>
    <property type="molecule type" value="Genomic_DNA"/>
</dbReference>
<dbReference type="Proteomes" id="UP001597295">
    <property type="component" value="Unassembled WGS sequence"/>
</dbReference>
<keyword evidence="6" id="KW-1185">Reference proteome</keyword>
<reference evidence="6" key="1">
    <citation type="journal article" date="2019" name="Int. J. Syst. Evol. Microbiol.">
        <title>The Global Catalogue of Microorganisms (GCM) 10K type strain sequencing project: providing services to taxonomists for standard genome sequencing and annotation.</title>
        <authorList>
            <consortium name="The Broad Institute Genomics Platform"/>
            <consortium name="The Broad Institute Genome Sequencing Center for Infectious Disease"/>
            <person name="Wu L."/>
            <person name="Ma J."/>
        </authorList>
    </citation>
    <scope>NUCLEOTIDE SEQUENCE [LARGE SCALE GENOMIC DNA]</scope>
    <source>
        <strain evidence="6">CGMCC 1.19062</strain>
    </source>
</reference>